<comment type="caution">
    <text evidence="2">The sequence shown here is derived from an EMBL/GenBank/DDBJ whole genome shotgun (WGS) entry which is preliminary data.</text>
</comment>
<feature type="transmembrane region" description="Helical" evidence="1">
    <location>
        <begin position="260"/>
        <end position="283"/>
    </location>
</feature>
<keyword evidence="1" id="KW-0472">Membrane</keyword>
<dbReference type="Proteomes" id="UP000696413">
    <property type="component" value="Unassembled WGS sequence"/>
</dbReference>
<keyword evidence="1" id="KW-0812">Transmembrane</keyword>
<feature type="transmembrane region" description="Helical" evidence="1">
    <location>
        <begin position="303"/>
        <end position="331"/>
    </location>
</feature>
<evidence type="ECO:0000313" key="2">
    <source>
        <dbReference type="EMBL" id="MBU8824382.1"/>
    </source>
</evidence>
<reference evidence="2 3" key="1">
    <citation type="submission" date="2021-05" db="EMBL/GenBank/DDBJ databases">
        <title>Draft Genome Sequences of Clinical Respiratory Isolates of Mycobacterium goodii Recovered in Ireland.</title>
        <authorList>
            <person name="Flanagan P.R."/>
            <person name="Mok S."/>
            <person name="Roycroft E."/>
            <person name="Rogers T.R."/>
            <person name="Fitzgibbon M."/>
        </authorList>
    </citation>
    <scope>NUCLEOTIDE SEQUENCE [LARGE SCALE GENOMIC DNA]</scope>
    <source>
        <strain evidence="2 3">14IE55</strain>
    </source>
</reference>
<keyword evidence="1" id="KW-1133">Transmembrane helix</keyword>
<name>A0ABS6HNV3_MYCGD</name>
<evidence type="ECO:0000256" key="1">
    <source>
        <dbReference type="SAM" id="Phobius"/>
    </source>
</evidence>
<accession>A0ABS6HNV3</accession>
<keyword evidence="3" id="KW-1185">Reference proteome</keyword>
<evidence type="ECO:0000313" key="3">
    <source>
        <dbReference type="Proteomes" id="UP000696413"/>
    </source>
</evidence>
<dbReference type="EMBL" id="JAHBOM010000011">
    <property type="protein sequence ID" value="MBU8824382.1"/>
    <property type="molecule type" value="Genomic_DNA"/>
</dbReference>
<proteinExistence type="predicted"/>
<feature type="transmembrane region" description="Helical" evidence="1">
    <location>
        <begin position="207"/>
        <end position="240"/>
    </location>
</feature>
<organism evidence="2 3">
    <name type="scientific">Mycolicibacterium goodii</name>
    <name type="common">Mycobacterium goodii</name>
    <dbReference type="NCBI Taxonomy" id="134601"/>
    <lineage>
        <taxon>Bacteria</taxon>
        <taxon>Bacillati</taxon>
        <taxon>Actinomycetota</taxon>
        <taxon>Actinomycetes</taxon>
        <taxon>Mycobacteriales</taxon>
        <taxon>Mycobacteriaceae</taxon>
        <taxon>Mycolicibacterium</taxon>
    </lineage>
</organism>
<evidence type="ECO:0008006" key="4">
    <source>
        <dbReference type="Google" id="ProtNLM"/>
    </source>
</evidence>
<gene>
    <name evidence="2" type="ORF">KL859_16080</name>
</gene>
<feature type="transmembrane region" description="Helical" evidence="1">
    <location>
        <begin position="79"/>
        <end position="103"/>
    </location>
</feature>
<feature type="transmembrane region" description="Helical" evidence="1">
    <location>
        <begin position="123"/>
        <end position="151"/>
    </location>
</feature>
<protein>
    <recommendedName>
        <fullName evidence="4">Transmembrane protein</fullName>
    </recommendedName>
</protein>
<sequence length="372" mass="38017">MSIPPVMDRMVAMSFRSPGADGGFAPYHPPQAYPVHPVYAPAPGFPGFKPGVIPLRPLSLSDIFNGAVAYIRKNPRATLGLTTIVVIVAQLVTLLAQIGPLAALGGLGTSVQGEPPSTGTLAWFSGATLVGVLVTQLASVLLTGMLTVIIGRSIFGGTVTIGQAWERLRGRFLALVGLTLLEGVVVVAVVVMVVGLIAVAGAVGGGVAAFVVGAPLVLVAALGALFGFTVLLFAPALIVLERLSVFAAIARSFALVKTAFWRVLGIWLLASLVASVIAGAVGAPFSIAGQLMSMSPDGVGMSITGLVLVAIGGTIGQIVTAPFAAGVDVLLYTDQRIRSEAFDLVLQTGAYTSTAPAGPSASTDQLWLVRHF</sequence>
<feature type="transmembrane region" description="Helical" evidence="1">
    <location>
        <begin position="172"/>
        <end position="201"/>
    </location>
</feature>